<dbReference type="RefSeq" id="WP_074946566.1">
    <property type="nucleotide sequence ID" value="NZ_FOZU01000016.1"/>
</dbReference>
<keyword evidence="1" id="KW-1133">Transmembrane helix</keyword>
<feature type="transmembrane region" description="Helical" evidence="1">
    <location>
        <begin position="294"/>
        <end position="315"/>
    </location>
</feature>
<reference evidence="3" key="1">
    <citation type="submission" date="2016-10" db="EMBL/GenBank/DDBJ databases">
        <authorList>
            <person name="Varghese N."/>
            <person name="Submissions S."/>
        </authorList>
    </citation>
    <scope>NUCLEOTIDE SEQUENCE [LARGE SCALE GENOMIC DNA]</scope>
    <source>
        <strain evidence="3">ANC 5076</strain>
    </source>
</reference>
<keyword evidence="1" id="KW-0472">Membrane</keyword>
<feature type="transmembrane region" description="Helical" evidence="1">
    <location>
        <begin position="369"/>
        <end position="391"/>
    </location>
</feature>
<accession>A0A1I6UG93</accession>
<organism evidence="2 3">
    <name type="scientific">Acinetobacter bohemicus</name>
    <dbReference type="NCBI Taxonomy" id="1435036"/>
    <lineage>
        <taxon>Bacteria</taxon>
        <taxon>Pseudomonadati</taxon>
        <taxon>Pseudomonadota</taxon>
        <taxon>Gammaproteobacteria</taxon>
        <taxon>Moraxellales</taxon>
        <taxon>Moraxellaceae</taxon>
        <taxon>Acinetobacter</taxon>
    </lineage>
</organism>
<dbReference type="AlphaFoldDB" id="A0A1I6UG93"/>
<protein>
    <submittedName>
        <fullName evidence="2">Uncharacterized protein</fullName>
    </submittedName>
</protein>
<keyword evidence="3" id="KW-1185">Reference proteome</keyword>
<evidence type="ECO:0000256" key="1">
    <source>
        <dbReference type="SAM" id="Phobius"/>
    </source>
</evidence>
<gene>
    <name evidence="2" type="ORF">SAMN05444586_10166</name>
</gene>
<dbReference type="EMBL" id="FOZU01000016">
    <property type="protein sequence ID" value="SFT00465.1"/>
    <property type="molecule type" value="Genomic_DNA"/>
</dbReference>
<evidence type="ECO:0000313" key="3">
    <source>
        <dbReference type="Proteomes" id="UP000182827"/>
    </source>
</evidence>
<evidence type="ECO:0000313" key="2">
    <source>
        <dbReference type="EMBL" id="SFT00465.1"/>
    </source>
</evidence>
<dbReference type="Proteomes" id="UP000182827">
    <property type="component" value="Unassembled WGS sequence"/>
</dbReference>
<sequence>MTSLTRDQLIELYSKAQFSDNFTKGQITVDSPRLVQSLTLAFENKEISGFTKLTGSAIQLNQSYDFYYDLHRRAEFGHIFKTFDELIQNKKFRADNTSKHYVLAFKYDYKDTNKPETIQKYEKLLSFIHIMKEAAAFVDSSNSKMLFLNDNKQLEVEPIYKKSDLDQLQQDQIDQIVRFINEDTHKKQKLAILSKAIITESSNESFDKIFSVLLSKLGEIYKTLDHDYTVFASSFSYEKLRNEIENAKLEEQVKIHKVITDIQNQILGIPVATVIVATQFKTQKLAGNDLVYQFWVNTGIFVGVMIFSVFLWYLIKNQKDSLVGIETEIDRKDRVLQKTSDVYEKIKAENGNKAPFSELMVRIKTQKTIFTVVQWVTVIATIVTYVIYLFITVFPY</sequence>
<keyword evidence="1" id="KW-0812">Transmembrane</keyword>
<proteinExistence type="predicted"/>
<name>A0A1I6UG93_9GAMM</name>